<keyword evidence="3" id="KW-0804">Transcription</keyword>
<dbReference type="Gene3D" id="3.10.180.10">
    <property type="entry name" value="2,3-Dihydroxybiphenyl 1,2-Dioxygenase, domain 1"/>
    <property type="match status" value="1"/>
</dbReference>
<keyword evidence="2" id="KW-0238">DNA-binding</keyword>
<evidence type="ECO:0000313" key="7">
    <source>
        <dbReference type="Proteomes" id="UP000218784"/>
    </source>
</evidence>
<proteinExistence type="predicted"/>
<dbReference type="InterPro" id="IPR004360">
    <property type="entry name" value="Glyas_Fos-R_dOase_dom"/>
</dbReference>
<accession>A0A2A4HUC3</accession>
<keyword evidence="1" id="KW-0805">Transcription regulation</keyword>
<dbReference type="CDD" id="cd06587">
    <property type="entry name" value="VOC"/>
    <property type="match status" value="1"/>
</dbReference>
<dbReference type="SMART" id="SM00421">
    <property type="entry name" value="HTH_LUXR"/>
    <property type="match status" value="1"/>
</dbReference>
<dbReference type="AlphaFoldDB" id="A0A2A4HUC3"/>
<dbReference type="GO" id="GO:0006355">
    <property type="term" value="P:regulation of DNA-templated transcription"/>
    <property type="evidence" value="ECO:0007669"/>
    <property type="project" value="InterPro"/>
</dbReference>
<sequence>MNSRGRPPHPDILTPAEWRVIEGVRHGLSNPAIAKLCTLSPDAVKFHVSNILGKLGLRSRSELRQWPGVRADSAMATAIIGSDLGDWSLGQVSRTARDLDAMADWLRDIVGLPEIMRFPNAAFFDCGGVRLYLSAAKEGTNSILYFRVGDIAGETERLRAVGVTILSVPHRIHVHPDGREEWMAFFADPDGGSIGLLSVVDPKAGEDA</sequence>
<evidence type="ECO:0000256" key="1">
    <source>
        <dbReference type="ARBA" id="ARBA00023015"/>
    </source>
</evidence>
<evidence type="ECO:0000256" key="2">
    <source>
        <dbReference type="ARBA" id="ARBA00023125"/>
    </source>
</evidence>
<comment type="caution">
    <text evidence="6">The sequence shown here is derived from an EMBL/GenBank/DDBJ whole genome shotgun (WGS) entry which is preliminary data.</text>
</comment>
<dbReference type="EMBL" id="NWVD01000028">
    <property type="protein sequence ID" value="PCG07449.1"/>
    <property type="molecule type" value="Genomic_DNA"/>
</dbReference>
<dbReference type="PROSITE" id="PS51819">
    <property type="entry name" value="VOC"/>
    <property type="match status" value="1"/>
</dbReference>
<protein>
    <recommendedName>
        <fullName evidence="8">HTH luxR-type domain-containing protein</fullName>
    </recommendedName>
</protein>
<feature type="domain" description="VOC" evidence="5">
    <location>
        <begin position="88"/>
        <end position="199"/>
    </location>
</feature>
<dbReference type="PROSITE" id="PS50043">
    <property type="entry name" value="HTH_LUXR_2"/>
    <property type="match status" value="1"/>
</dbReference>
<reference evidence="6 7" key="1">
    <citation type="submission" date="2017-09" db="EMBL/GenBank/DDBJ databases">
        <title>Sphingomonas ginsenosidimutans KACC 14949, whole genome shotgun sequence.</title>
        <authorList>
            <person name="Feng G."/>
            <person name="Zhu H."/>
        </authorList>
    </citation>
    <scope>NUCLEOTIDE SEQUENCE [LARGE SCALE GENOMIC DNA]</scope>
    <source>
        <strain evidence="6 7">KACC 14949</strain>
    </source>
</reference>
<feature type="domain" description="HTH luxR-type" evidence="4">
    <location>
        <begin position="6"/>
        <end position="71"/>
    </location>
</feature>
<dbReference type="InterPro" id="IPR037523">
    <property type="entry name" value="VOC_core"/>
</dbReference>
<evidence type="ECO:0000256" key="3">
    <source>
        <dbReference type="ARBA" id="ARBA00023163"/>
    </source>
</evidence>
<dbReference type="InterPro" id="IPR029068">
    <property type="entry name" value="Glyas_Bleomycin-R_OHBP_Dase"/>
</dbReference>
<dbReference type="Proteomes" id="UP000218784">
    <property type="component" value="Unassembled WGS sequence"/>
</dbReference>
<dbReference type="InterPro" id="IPR000792">
    <property type="entry name" value="Tscrpt_reg_LuxR_C"/>
</dbReference>
<name>A0A2A4HUC3_9SPHN</name>
<dbReference type="Gene3D" id="1.10.10.10">
    <property type="entry name" value="Winged helix-like DNA-binding domain superfamily/Winged helix DNA-binding domain"/>
    <property type="match status" value="1"/>
</dbReference>
<dbReference type="SUPFAM" id="SSF54593">
    <property type="entry name" value="Glyoxalase/Bleomycin resistance protein/Dihydroxybiphenyl dioxygenase"/>
    <property type="match status" value="1"/>
</dbReference>
<dbReference type="CDD" id="cd06170">
    <property type="entry name" value="LuxR_C_like"/>
    <property type="match status" value="1"/>
</dbReference>
<evidence type="ECO:0000259" key="5">
    <source>
        <dbReference type="PROSITE" id="PS51819"/>
    </source>
</evidence>
<organism evidence="6 7">
    <name type="scientific">Sphingomonas ginsenosidimutans</name>
    <dbReference type="NCBI Taxonomy" id="862134"/>
    <lineage>
        <taxon>Bacteria</taxon>
        <taxon>Pseudomonadati</taxon>
        <taxon>Pseudomonadota</taxon>
        <taxon>Alphaproteobacteria</taxon>
        <taxon>Sphingomonadales</taxon>
        <taxon>Sphingomonadaceae</taxon>
        <taxon>Sphingomonas</taxon>
    </lineage>
</organism>
<dbReference type="Pfam" id="PF00903">
    <property type="entry name" value="Glyoxalase"/>
    <property type="match status" value="1"/>
</dbReference>
<dbReference type="PANTHER" id="PTHR44688:SF16">
    <property type="entry name" value="DNA-BINDING TRANSCRIPTIONAL ACTIVATOR DEVR_DOSR"/>
    <property type="match status" value="1"/>
</dbReference>
<keyword evidence="7" id="KW-1185">Reference proteome</keyword>
<dbReference type="SUPFAM" id="SSF46894">
    <property type="entry name" value="C-terminal effector domain of the bipartite response regulators"/>
    <property type="match status" value="1"/>
</dbReference>
<dbReference type="Pfam" id="PF00196">
    <property type="entry name" value="GerE"/>
    <property type="match status" value="1"/>
</dbReference>
<evidence type="ECO:0008006" key="8">
    <source>
        <dbReference type="Google" id="ProtNLM"/>
    </source>
</evidence>
<dbReference type="InterPro" id="IPR016032">
    <property type="entry name" value="Sig_transdc_resp-reg_C-effctor"/>
</dbReference>
<gene>
    <name evidence="6" type="ORF">COA17_18285</name>
</gene>
<evidence type="ECO:0000259" key="4">
    <source>
        <dbReference type="PROSITE" id="PS50043"/>
    </source>
</evidence>
<evidence type="ECO:0000313" key="6">
    <source>
        <dbReference type="EMBL" id="PCG07449.1"/>
    </source>
</evidence>
<dbReference type="InterPro" id="IPR036388">
    <property type="entry name" value="WH-like_DNA-bd_sf"/>
</dbReference>
<dbReference type="RefSeq" id="WP_084276682.1">
    <property type="nucleotide sequence ID" value="NZ_NWVD01000028.1"/>
</dbReference>
<dbReference type="PANTHER" id="PTHR44688">
    <property type="entry name" value="DNA-BINDING TRANSCRIPTIONAL ACTIVATOR DEVR_DOSR"/>
    <property type="match status" value="1"/>
</dbReference>
<dbReference type="GO" id="GO:0003677">
    <property type="term" value="F:DNA binding"/>
    <property type="evidence" value="ECO:0007669"/>
    <property type="project" value="UniProtKB-KW"/>
</dbReference>